<dbReference type="AlphaFoldDB" id="A0A2T4VYQ9"/>
<dbReference type="InterPro" id="IPR024185">
    <property type="entry name" value="FTHF_cligase-like_sf"/>
</dbReference>
<dbReference type="GO" id="GO:0005524">
    <property type="term" value="F:ATP binding"/>
    <property type="evidence" value="ECO:0007669"/>
    <property type="project" value="UniProtKB-KW"/>
</dbReference>
<evidence type="ECO:0000256" key="4">
    <source>
        <dbReference type="PIRSR" id="PIRSR006806-1"/>
    </source>
</evidence>
<dbReference type="InterPro" id="IPR002698">
    <property type="entry name" value="FTHF_cligase"/>
</dbReference>
<dbReference type="Pfam" id="PF01812">
    <property type="entry name" value="5-FTHF_cyc-lig"/>
    <property type="match status" value="1"/>
</dbReference>
<name>A0A2T4VYQ9_9HYPH</name>
<keyword evidence="5" id="KW-0479">Metal-binding</keyword>
<accession>A0A2T4VYQ9</accession>
<keyword evidence="6" id="KW-0436">Ligase</keyword>
<dbReference type="GO" id="GO:0046872">
    <property type="term" value="F:metal ion binding"/>
    <property type="evidence" value="ECO:0007669"/>
    <property type="project" value="UniProtKB-KW"/>
</dbReference>
<dbReference type="PANTHER" id="PTHR23407:SF1">
    <property type="entry name" value="5-FORMYLTETRAHYDROFOLATE CYCLO-LIGASE"/>
    <property type="match status" value="1"/>
</dbReference>
<keyword evidence="2 4" id="KW-0547">Nucleotide-binding</keyword>
<evidence type="ECO:0000256" key="5">
    <source>
        <dbReference type="RuleBase" id="RU361279"/>
    </source>
</evidence>
<feature type="binding site" evidence="4">
    <location>
        <begin position="131"/>
        <end position="139"/>
    </location>
    <ligand>
        <name>ATP</name>
        <dbReference type="ChEBI" id="CHEBI:30616"/>
    </ligand>
</feature>
<evidence type="ECO:0000256" key="3">
    <source>
        <dbReference type="ARBA" id="ARBA00022840"/>
    </source>
</evidence>
<dbReference type="InterPro" id="IPR037171">
    <property type="entry name" value="NagB/RpiA_transferase-like"/>
</dbReference>
<dbReference type="PIRSF" id="PIRSF006806">
    <property type="entry name" value="FTHF_cligase"/>
    <property type="match status" value="1"/>
</dbReference>
<keyword evidence="3 4" id="KW-0067">ATP-binding</keyword>
<dbReference type="GO" id="GO:0009396">
    <property type="term" value="P:folic acid-containing compound biosynthetic process"/>
    <property type="evidence" value="ECO:0007669"/>
    <property type="project" value="TreeGrafter"/>
</dbReference>
<proteinExistence type="inferred from homology"/>
<feature type="binding site" evidence="4">
    <location>
        <begin position="7"/>
        <end position="11"/>
    </location>
    <ligand>
        <name>ATP</name>
        <dbReference type="ChEBI" id="CHEBI:30616"/>
    </ligand>
</feature>
<evidence type="ECO:0000256" key="2">
    <source>
        <dbReference type="ARBA" id="ARBA00022741"/>
    </source>
</evidence>
<sequence>MTPKEYKRLLRNKKIVLRNLLSPEYRHIRSVELSILGEKSIPLKQGMKIATFYPIKSEVNVTILVEKLKHKGCSFCLPSFKNEKMIFRQYTDPNNLVKTNFNILSPPLNYPEIDPDIILMPLIAFDSVGNRIGYGQGNYDSAIANARIKGKNPYLIGIAFDIQETSYIKTEPTDVRMHAILTESRFNQFK</sequence>
<dbReference type="SUPFAM" id="SSF100950">
    <property type="entry name" value="NagB/RpiA/CoA transferase-like"/>
    <property type="match status" value="1"/>
</dbReference>
<organism evidence="6 7">
    <name type="scientific">Candidatus Liberibacter europaeus</name>
    <dbReference type="NCBI Taxonomy" id="744859"/>
    <lineage>
        <taxon>Bacteria</taxon>
        <taxon>Pseudomonadati</taxon>
        <taxon>Pseudomonadota</taxon>
        <taxon>Alphaproteobacteria</taxon>
        <taxon>Hyphomicrobiales</taxon>
        <taxon>Rhizobiaceae</taxon>
        <taxon>Liberibacter</taxon>
    </lineage>
</organism>
<comment type="cofactor">
    <cofactor evidence="5">
        <name>Mg(2+)</name>
        <dbReference type="ChEBI" id="CHEBI:18420"/>
    </cofactor>
</comment>
<evidence type="ECO:0000313" key="7">
    <source>
        <dbReference type="Proteomes" id="UP000240811"/>
    </source>
</evidence>
<gene>
    <name evidence="6" type="ORF">C4617_00300</name>
</gene>
<dbReference type="EMBL" id="PSQJ01000001">
    <property type="protein sequence ID" value="PTL86905.1"/>
    <property type="molecule type" value="Genomic_DNA"/>
</dbReference>
<dbReference type="NCBIfam" id="TIGR02727">
    <property type="entry name" value="MTHFS_bact"/>
    <property type="match status" value="1"/>
</dbReference>
<protein>
    <recommendedName>
        <fullName evidence="5">5-formyltetrahydrofolate cyclo-ligase</fullName>
        <ecNumber evidence="5">6.3.3.2</ecNumber>
    </recommendedName>
</protein>
<dbReference type="PANTHER" id="PTHR23407">
    <property type="entry name" value="ATPASE INHIBITOR/5-FORMYLTETRAHYDROFOLATE CYCLO-LIGASE"/>
    <property type="match status" value="1"/>
</dbReference>
<dbReference type="GO" id="GO:0035999">
    <property type="term" value="P:tetrahydrofolate interconversion"/>
    <property type="evidence" value="ECO:0007669"/>
    <property type="project" value="TreeGrafter"/>
</dbReference>
<evidence type="ECO:0000313" key="6">
    <source>
        <dbReference type="EMBL" id="PTL86905.1"/>
    </source>
</evidence>
<dbReference type="Proteomes" id="UP000240811">
    <property type="component" value="Unassembled WGS sequence"/>
</dbReference>
<comment type="caution">
    <text evidence="6">The sequence shown here is derived from an EMBL/GenBank/DDBJ whole genome shotgun (WGS) entry which is preliminary data.</text>
</comment>
<dbReference type="EC" id="6.3.3.2" evidence="5"/>
<comment type="catalytic activity">
    <reaction evidence="5">
        <text>(6S)-5-formyl-5,6,7,8-tetrahydrofolate + ATP = (6R)-5,10-methenyltetrahydrofolate + ADP + phosphate</text>
        <dbReference type="Rhea" id="RHEA:10488"/>
        <dbReference type="ChEBI" id="CHEBI:30616"/>
        <dbReference type="ChEBI" id="CHEBI:43474"/>
        <dbReference type="ChEBI" id="CHEBI:57455"/>
        <dbReference type="ChEBI" id="CHEBI:57457"/>
        <dbReference type="ChEBI" id="CHEBI:456216"/>
        <dbReference type="EC" id="6.3.3.2"/>
    </reaction>
</comment>
<comment type="similarity">
    <text evidence="1 5">Belongs to the 5-formyltetrahydrofolate cyclo-ligase family.</text>
</comment>
<evidence type="ECO:0000256" key="1">
    <source>
        <dbReference type="ARBA" id="ARBA00010638"/>
    </source>
</evidence>
<dbReference type="GO" id="GO:0030272">
    <property type="term" value="F:5-formyltetrahydrofolate cyclo-ligase activity"/>
    <property type="evidence" value="ECO:0007669"/>
    <property type="project" value="UniProtKB-EC"/>
</dbReference>
<feature type="binding site" evidence="4">
    <location>
        <position position="58"/>
    </location>
    <ligand>
        <name>substrate</name>
    </ligand>
</feature>
<dbReference type="Gene3D" id="3.40.50.10420">
    <property type="entry name" value="NagB/RpiA/CoA transferase-like"/>
    <property type="match status" value="1"/>
</dbReference>
<keyword evidence="5" id="KW-0460">Magnesium</keyword>
<reference evidence="7" key="1">
    <citation type="submission" date="2018-02" db="EMBL/GenBank/DDBJ databases">
        <title>Genome sequence of Candidatus Liberibacter europaeus.</title>
        <authorList>
            <person name="Frampton R.A."/>
            <person name="Thompson S.M."/>
            <person name="David C."/>
            <person name="Addison S.M."/>
            <person name="Smith G.R."/>
        </authorList>
    </citation>
    <scope>NUCLEOTIDE SEQUENCE [LARGE SCALE GENOMIC DNA]</scope>
</reference>